<reference evidence="2 3" key="1">
    <citation type="submission" date="2014-01" db="EMBL/GenBank/DDBJ databases">
        <title>Actinotalea ferrariae CF5-4.</title>
        <authorList>
            <person name="Chen F."/>
            <person name="Li Y."/>
            <person name="Wang G."/>
        </authorList>
    </citation>
    <scope>NUCLEOTIDE SEQUENCE [LARGE SCALE GENOMIC DNA]</scope>
    <source>
        <strain evidence="2 3">CF5-4</strain>
    </source>
</reference>
<sequence length="672" mass="70531">MSRTHGPSPARRTRLLSATTGLVVLGGAIWTNPALAQQLDVVTVEGAVEIVVVDEPPGTGVADPDDPAGLTTTAMVDVDGALLDLPDTMEADLRSGDRVELTLRGPQARGDEAVLDAGRRDGTTSIVSVDVSTTTLGTEPGASPVGSAAGATALTVEPGAPGAAPAAVPLAQVTAAGGRLVVLPVYWTASAPSEPTQQGLGSVAQKAADYWRAQSAGQIDMVVQTQPWKKIAAPSSCASVGAIYNAALLEHGFVPAPGDHVAIHFPQDRSCGWAGQATLGGGRIWINGINAVDVLAHEIGHNFLLGHADVMRCTESGQPSVLTTTCLLHEYHDSADVMGYAMLRDPGTLNVGFAHALGLVEPVRPAPGAVLEVDVAPVQAGSGTRGVEVPGADGRRWYLEYRPRVAPDTRTPESWAGVQLREIAVDDRYGASAPVVRSALVLGRPLEDGAGLRIGQPLTIPRSGWTVTVLSVSSATARVRLEPSPPPGPVTIPVVSFVDVPPGSQFHREITWLASSGITTGYADGGFRPSAPVSRGAMAAFLYRRSGEVYTPWAVQQFTDVTVQHPFFREISWLRAHRITNGNSDGSFGVAEPVSRGAMAAFLFRTLGDATYRPGAQKFSDVPVSHPFYREISWLEASGITTGYTDGTFRPGAPVARQAMAAFFYRMSSMPQ</sequence>
<comment type="caution">
    <text evidence="2">The sequence shown here is derived from an EMBL/GenBank/DDBJ whole genome shotgun (WGS) entry which is preliminary data.</text>
</comment>
<protein>
    <submittedName>
        <fullName evidence="2">S-layer protein</fullName>
    </submittedName>
</protein>
<dbReference type="SUPFAM" id="SSF55486">
    <property type="entry name" value="Metalloproteases ('zincins'), catalytic domain"/>
    <property type="match status" value="1"/>
</dbReference>
<keyword evidence="3" id="KW-1185">Reference proteome</keyword>
<dbReference type="OrthoDB" id="9758772at2"/>
<dbReference type="Gene3D" id="3.40.390.10">
    <property type="entry name" value="Collagenase (Catalytic Domain)"/>
    <property type="match status" value="1"/>
</dbReference>
<dbReference type="InterPro" id="IPR051465">
    <property type="entry name" value="Cell_Envelope_Struct_Comp"/>
</dbReference>
<dbReference type="AlphaFoldDB" id="A0A021VUF8"/>
<evidence type="ECO:0000313" key="2">
    <source>
        <dbReference type="EMBL" id="EYR64786.1"/>
    </source>
</evidence>
<dbReference type="Proteomes" id="UP000019753">
    <property type="component" value="Unassembled WGS sequence"/>
</dbReference>
<dbReference type="GO" id="GO:0008237">
    <property type="term" value="F:metallopeptidase activity"/>
    <property type="evidence" value="ECO:0007669"/>
    <property type="project" value="InterPro"/>
</dbReference>
<feature type="domain" description="SLH" evidence="1">
    <location>
        <begin position="615"/>
        <end position="672"/>
    </location>
</feature>
<dbReference type="RefSeq" id="WP_052022314.1">
    <property type="nucleotide sequence ID" value="NZ_AXCW01000018.1"/>
</dbReference>
<name>A0A021VUF8_9CELL</name>
<dbReference type="InterPro" id="IPR001119">
    <property type="entry name" value="SLH_dom"/>
</dbReference>
<gene>
    <name evidence="2" type="ORF">N866_05265</name>
</gene>
<evidence type="ECO:0000313" key="3">
    <source>
        <dbReference type="Proteomes" id="UP000019753"/>
    </source>
</evidence>
<accession>A0A021VUF8</accession>
<proteinExistence type="predicted"/>
<dbReference type="InterPro" id="IPR024079">
    <property type="entry name" value="MetalloPept_cat_dom_sf"/>
</dbReference>
<organism evidence="2 3">
    <name type="scientific">Actinotalea ferrariae CF5-4</name>
    <dbReference type="NCBI Taxonomy" id="948458"/>
    <lineage>
        <taxon>Bacteria</taxon>
        <taxon>Bacillati</taxon>
        <taxon>Actinomycetota</taxon>
        <taxon>Actinomycetes</taxon>
        <taxon>Micrococcales</taxon>
        <taxon>Cellulomonadaceae</taxon>
        <taxon>Actinotalea</taxon>
    </lineage>
</organism>
<feature type="domain" description="SLH" evidence="1">
    <location>
        <begin position="493"/>
        <end position="556"/>
    </location>
</feature>
<evidence type="ECO:0000259" key="1">
    <source>
        <dbReference type="PROSITE" id="PS51272"/>
    </source>
</evidence>
<feature type="domain" description="SLH" evidence="1">
    <location>
        <begin position="557"/>
        <end position="614"/>
    </location>
</feature>
<dbReference type="PANTHER" id="PTHR43308">
    <property type="entry name" value="OUTER MEMBRANE PROTEIN ALPHA-RELATED"/>
    <property type="match status" value="1"/>
</dbReference>
<dbReference type="Pfam" id="PF00395">
    <property type="entry name" value="SLH"/>
    <property type="match status" value="3"/>
</dbReference>
<dbReference type="PROSITE" id="PS51272">
    <property type="entry name" value="SLH"/>
    <property type="match status" value="3"/>
</dbReference>
<dbReference type="EMBL" id="AXCW01000018">
    <property type="protein sequence ID" value="EYR64786.1"/>
    <property type="molecule type" value="Genomic_DNA"/>
</dbReference>